<sequence length="142" mass="14728">MESGRKRRARAALWGGAAALGAAGAAGWAGGAGGGEPDDEEPDAAEPEAGGDASSSAGTPRAPLLLRHSRIALSDTPRGWPDVALQTRKYHLLPVFRAAAQQRTRQPIRAKAEGAWPCLSETRNTACIACDTLTFISGHSVT</sequence>
<keyword evidence="4" id="KW-1185">Reference proteome</keyword>
<gene>
    <name evidence="3" type="ORF">IPOD504_LOCUS9295</name>
</gene>
<feature type="non-terminal residue" evidence="3">
    <location>
        <position position="142"/>
    </location>
</feature>
<evidence type="ECO:0000313" key="4">
    <source>
        <dbReference type="Proteomes" id="UP000837857"/>
    </source>
</evidence>
<keyword evidence="2" id="KW-0732">Signal</keyword>
<protein>
    <submittedName>
        <fullName evidence="3">Uncharacterized protein</fullName>
    </submittedName>
</protein>
<dbReference type="EMBL" id="OW152835">
    <property type="protein sequence ID" value="CAH2056014.1"/>
    <property type="molecule type" value="Genomic_DNA"/>
</dbReference>
<feature type="compositionally biased region" description="Low complexity" evidence="1">
    <location>
        <begin position="47"/>
        <end position="58"/>
    </location>
</feature>
<feature type="chain" id="PRO_5046337742" evidence="2">
    <location>
        <begin position="28"/>
        <end position="142"/>
    </location>
</feature>
<evidence type="ECO:0000256" key="2">
    <source>
        <dbReference type="SAM" id="SignalP"/>
    </source>
</evidence>
<reference evidence="3" key="1">
    <citation type="submission" date="2022-03" db="EMBL/GenBank/DDBJ databases">
        <authorList>
            <person name="Martin H S."/>
        </authorList>
    </citation>
    <scope>NUCLEOTIDE SEQUENCE</scope>
</reference>
<dbReference type="Proteomes" id="UP000837857">
    <property type="component" value="Chromosome 23"/>
</dbReference>
<evidence type="ECO:0000313" key="3">
    <source>
        <dbReference type="EMBL" id="CAH2056014.1"/>
    </source>
</evidence>
<proteinExistence type="predicted"/>
<feature type="signal peptide" evidence="2">
    <location>
        <begin position="1"/>
        <end position="27"/>
    </location>
</feature>
<organism evidence="3 4">
    <name type="scientific">Iphiclides podalirius</name>
    <name type="common">scarce swallowtail</name>
    <dbReference type="NCBI Taxonomy" id="110791"/>
    <lineage>
        <taxon>Eukaryota</taxon>
        <taxon>Metazoa</taxon>
        <taxon>Ecdysozoa</taxon>
        <taxon>Arthropoda</taxon>
        <taxon>Hexapoda</taxon>
        <taxon>Insecta</taxon>
        <taxon>Pterygota</taxon>
        <taxon>Neoptera</taxon>
        <taxon>Endopterygota</taxon>
        <taxon>Lepidoptera</taxon>
        <taxon>Glossata</taxon>
        <taxon>Ditrysia</taxon>
        <taxon>Papilionoidea</taxon>
        <taxon>Papilionidae</taxon>
        <taxon>Papilioninae</taxon>
        <taxon>Iphiclides</taxon>
    </lineage>
</organism>
<feature type="compositionally biased region" description="Acidic residues" evidence="1">
    <location>
        <begin position="36"/>
        <end position="46"/>
    </location>
</feature>
<name>A0ABN8IED2_9NEOP</name>
<accession>A0ABN8IED2</accession>
<feature type="region of interest" description="Disordered" evidence="1">
    <location>
        <begin position="25"/>
        <end position="63"/>
    </location>
</feature>
<evidence type="ECO:0000256" key="1">
    <source>
        <dbReference type="SAM" id="MobiDB-lite"/>
    </source>
</evidence>